<keyword evidence="6" id="KW-0963">Cytoplasm</keyword>
<dbReference type="GO" id="GO:0050821">
    <property type="term" value="P:protein stabilization"/>
    <property type="evidence" value="ECO:0007669"/>
    <property type="project" value="Ensembl"/>
</dbReference>
<evidence type="ECO:0000256" key="13">
    <source>
        <dbReference type="ARBA" id="ARBA00022777"/>
    </source>
</evidence>
<dbReference type="SMART" id="SM00220">
    <property type="entry name" value="S_TKc"/>
    <property type="match status" value="1"/>
</dbReference>
<dbReference type="GO" id="GO:0030335">
    <property type="term" value="P:positive regulation of cell migration"/>
    <property type="evidence" value="ECO:0007669"/>
    <property type="project" value="Ensembl"/>
</dbReference>
<dbReference type="Proteomes" id="UP000694421">
    <property type="component" value="Unplaced"/>
</dbReference>
<comment type="catalytic activity">
    <reaction evidence="24">
        <text>L-threonyl-[protein] + ATP = O-phospho-L-threonyl-[protein] + ADP + H(+)</text>
        <dbReference type="Rhea" id="RHEA:46608"/>
        <dbReference type="Rhea" id="RHEA-COMP:11060"/>
        <dbReference type="Rhea" id="RHEA-COMP:11605"/>
        <dbReference type="ChEBI" id="CHEBI:15378"/>
        <dbReference type="ChEBI" id="CHEBI:30013"/>
        <dbReference type="ChEBI" id="CHEBI:30616"/>
        <dbReference type="ChEBI" id="CHEBI:61977"/>
        <dbReference type="ChEBI" id="CHEBI:456216"/>
        <dbReference type="EC" id="2.7.11.1"/>
    </reaction>
</comment>
<dbReference type="GO" id="GO:0051881">
    <property type="term" value="P:regulation of mitochondrial membrane potential"/>
    <property type="evidence" value="ECO:0007669"/>
    <property type="project" value="Ensembl"/>
</dbReference>
<dbReference type="GO" id="GO:0007005">
    <property type="term" value="P:mitochondrion organization"/>
    <property type="evidence" value="ECO:0007669"/>
    <property type="project" value="Ensembl"/>
</dbReference>
<dbReference type="GeneTree" id="ENSGT00390000001206"/>
<dbReference type="GO" id="GO:0090141">
    <property type="term" value="P:positive regulation of mitochondrial fission"/>
    <property type="evidence" value="ECO:0007669"/>
    <property type="project" value="TreeGrafter"/>
</dbReference>
<keyword evidence="7" id="KW-0723">Serine/threonine-protein kinase</keyword>
<dbReference type="GO" id="GO:0005741">
    <property type="term" value="C:mitochondrial outer membrane"/>
    <property type="evidence" value="ECO:0007669"/>
    <property type="project" value="UniProtKB-SubCell"/>
</dbReference>
<dbReference type="GO" id="GO:0106310">
    <property type="term" value="F:protein serine kinase activity"/>
    <property type="evidence" value="ECO:0007669"/>
    <property type="project" value="Ensembl"/>
</dbReference>
<dbReference type="GO" id="GO:0043123">
    <property type="term" value="P:positive regulation of canonical NF-kappaB signal transduction"/>
    <property type="evidence" value="ECO:0007669"/>
    <property type="project" value="Ensembl"/>
</dbReference>
<evidence type="ECO:0000256" key="24">
    <source>
        <dbReference type="ARBA" id="ARBA00047899"/>
    </source>
</evidence>
<keyword evidence="15" id="KW-0999">Mitochondrion inner membrane</keyword>
<keyword evidence="12" id="KW-0547">Nucleotide-binding</keyword>
<dbReference type="GO" id="GO:0043422">
    <property type="term" value="F:protein kinase B binding"/>
    <property type="evidence" value="ECO:0007669"/>
    <property type="project" value="Ensembl"/>
</dbReference>
<evidence type="ECO:0000259" key="30">
    <source>
        <dbReference type="PROSITE" id="PS50011"/>
    </source>
</evidence>
<keyword evidence="21" id="KW-0496">Mitochondrion</keyword>
<keyword evidence="20" id="KW-0072">Autophagy</keyword>
<evidence type="ECO:0000256" key="2">
    <source>
        <dbReference type="ARBA" id="ARBA00004434"/>
    </source>
</evidence>
<evidence type="ECO:0000256" key="21">
    <source>
        <dbReference type="ARBA" id="ARBA00023128"/>
    </source>
</evidence>
<evidence type="ECO:0000256" key="14">
    <source>
        <dbReference type="ARBA" id="ARBA00022787"/>
    </source>
</evidence>
<dbReference type="GO" id="GO:0005634">
    <property type="term" value="C:nucleus"/>
    <property type="evidence" value="ECO:0007669"/>
    <property type="project" value="Ensembl"/>
</dbReference>
<name>A0A8D0BL78_SALMN</name>
<evidence type="ECO:0000256" key="3">
    <source>
        <dbReference type="ARBA" id="ARBA00004514"/>
    </source>
</evidence>
<dbReference type="FunFam" id="1.10.510.10:FF:000418">
    <property type="entry name" value="PTEN induced kinase 1"/>
    <property type="match status" value="1"/>
</dbReference>
<dbReference type="GO" id="GO:0034599">
    <property type="term" value="P:cellular response to oxidative stress"/>
    <property type="evidence" value="ECO:0007669"/>
    <property type="project" value="Ensembl"/>
</dbReference>
<evidence type="ECO:0000313" key="32">
    <source>
        <dbReference type="Proteomes" id="UP000694421"/>
    </source>
</evidence>
<keyword evidence="14" id="KW-1000">Mitochondrion outer membrane</keyword>
<accession>A0A8D0BL78</accession>
<evidence type="ECO:0000256" key="20">
    <source>
        <dbReference type="ARBA" id="ARBA00023006"/>
    </source>
</evidence>
<dbReference type="GO" id="GO:0071456">
    <property type="term" value="P:cellular response to hypoxia"/>
    <property type="evidence" value="ECO:0007669"/>
    <property type="project" value="Ensembl"/>
</dbReference>
<evidence type="ECO:0000256" key="15">
    <source>
        <dbReference type="ARBA" id="ARBA00022792"/>
    </source>
</evidence>
<evidence type="ECO:0000313" key="31">
    <source>
        <dbReference type="Ensembl" id="ENSSMRP00000010054.1"/>
    </source>
</evidence>
<evidence type="ECO:0000256" key="6">
    <source>
        <dbReference type="ARBA" id="ARBA00022490"/>
    </source>
</evidence>
<dbReference type="GO" id="GO:0031396">
    <property type="term" value="P:regulation of protein ubiquitination"/>
    <property type="evidence" value="ECO:0007669"/>
    <property type="project" value="Ensembl"/>
</dbReference>
<dbReference type="GO" id="GO:0030097">
    <property type="term" value="P:hemopoiesis"/>
    <property type="evidence" value="ECO:0007669"/>
    <property type="project" value="Ensembl"/>
</dbReference>
<keyword evidence="18" id="KW-0809">Transit peptide</keyword>
<dbReference type="Pfam" id="PF00069">
    <property type="entry name" value="Pkinase"/>
    <property type="match status" value="1"/>
</dbReference>
<dbReference type="CDD" id="cd14018">
    <property type="entry name" value="STKc_PINK1"/>
    <property type="match status" value="1"/>
</dbReference>
<dbReference type="EC" id="2.7.11.1" evidence="5"/>
<feature type="compositionally biased region" description="Pro residues" evidence="29">
    <location>
        <begin position="39"/>
        <end position="64"/>
    </location>
</feature>
<dbReference type="Ensembl" id="ENSSMRT00000011716.1">
    <property type="protein sequence ID" value="ENSSMRP00000010054.1"/>
    <property type="gene ID" value="ENSSMRG00000007989.1"/>
</dbReference>
<evidence type="ECO:0000256" key="22">
    <source>
        <dbReference type="ARBA" id="ARBA00023136"/>
    </source>
</evidence>
<dbReference type="GO" id="GO:0005524">
    <property type="term" value="F:ATP binding"/>
    <property type="evidence" value="ECO:0007669"/>
    <property type="project" value="UniProtKB-KW"/>
</dbReference>
<dbReference type="GO" id="GO:1905091">
    <property type="term" value="P:positive regulation of type 2 mitophagy"/>
    <property type="evidence" value="ECO:0007669"/>
    <property type="project" value="Ensembl"/>
</dbReference>
<dbReference type="GO" id="GO:1903214">
    <property type="term" value="P:regulation of protein targeting to mitochondrion"/>
    <property type="evidence" value="ECO:0007669"/>
    <property type="project" value="Ensembl"/>
</dbReference>
<dbReference type="InterPro" id="IPR011009">
    <property type="entry name" value="Kinase-like_dom_sf"/>
</dbReference>
<evidence type="ECO:0000256" key="11">
    <source>
        <dbReference type="ARBA" id="ARBA00022723"/>
    </source>
</evidence>
<proteinExistence type="inferred from homology"/>
<dbReference type="GO" id="GO:0000287">
    <property type="term" value="F:magnesium ion binding"/>
    <property type="evidence" value="ECO:0007669"/>
    <property type="project" value="Ensembl"/>
</dbReference>
<organism evidence="31 32">
    <name type="scientific">Salvator merianae</name>
    <name type="common">Argentine black and white tegu</name>
    <name type="synonym">Tupinambis merianae</name>
    <dbReference type="NCBI Taxonomy" id="96440"/>
    <lineage>
        <taxon>Eukaryota</taxon>
        <taxon>Metazoa</taxon>
        <taxon>Chordata</taxon>
        <taxon>Craniata</taxon>
        <taxon>Vertebrata</taxon>
        <taxon>Euteleostomi</taxon>
        <taxon>Lepidosauria</taxon>
        <taxon>Squamata</taxon>
        <taxon>Bifurcata</taxon>
        <taxon>Unidentata</taxon>
        <taxon>Episquamata</taxon>
        <taxon>Laterata</taxon>
        <taxon>Teiioidea</taxon>
        <taxon>Teiidae</taxon>
        <taxon>Salvator</taxon>
    </lineage>
</organism>
<evidence type="ECO:0000256" key="23">
    <source>
        <dbReference type="ARBA" id="ARBA00038349"/>
    </source>
</evidence>
<dbReference type="GO" id="GO:2000378">
    <property type="term" value="P:negative regulation of reactive oxygen species metabolic process"/>
    <property type="evidence" value="ECO:0007669"/>
    <property type="project" value="Ensembl"/>
</dbReference>
<keyword evidence="11" id="KW-0479">Metal-binding</keyword>
<dbReference type="PANTHER" id="PTHR22972">
    <property type="entry name" value="SERINE/THREONINE PROTEIN KINASE"/>
    <property type="match status" value="1"/>
</dbReference>
<dbReference type="GO" id="GO:0055131">
    <property type="term" value="F:C3HC4-type RING finger domain binding"/>
    <property type="evidence" value="ECO:0007669"/>
    <property type="project" value="Ensembl"/>
</dbReference>
<protein>
    <recommendedName>
        <fullName evidence="28">Serine/threonine-protein kinase PINK1, mitochondrial</fullName>
        <ecNumber evidence="5">2.7.11.1</ecNumber>
    </recommendedName>
    <alternativeName>
        <fullName evidence="27">Serine/threonine-protein kinase Pink1, mitochondrial</fullName>
    </alternativeName>
</protein>
<reference evidence="31" key="1">
    <citation type="submission" date="2025-08" db="UniProtKB">
        <authorList>
            <consortium name="Ensembl"/>
        </authorList>
    </citation>
    <scope>IDENTIFICATION</scope>
</reference>
<evidence type="ECO:0000256" key="28">
    <source>
        <dbReference type="ARBA" id="ARBA00074253"/>
    </source>
</evidence>
<dbReference type="InterPro" id="IPR000719">
    <property type="entry name" value="Prot_kinase_dom"/>
</dbReference>
<dbReference type="GO" id="GO:1902902">
    <property type="term" value="P:negative regulation of autophagosome assembly"/>
    <property type="evidence" value="ECO:0007669"/>
    <property type="project" value="Ensembl"/>
</dbReference>
<comment type="subcellular location">
    <subcellularLocation>
        <location evidence="3">Cytoplasm</location>
        <location evidence="3">Cytosol</location>
    </subcellularLocation>
    <subcellularLocation>
        <location evidence="2">Mitochondrion inner membrane</location>
        <topology evidence="2">Single-pass membrane protein</topology>
    </subcellularLocation>
    <subcellularLocation>
        <location evidence="4">Mitochondrion outer membrane</location>
        <topology evidence="4">Single-pass membrane protein</topology>
    </subcellularLocation>
</comment>
<dbReference type="GO" id="GO:0090258">
    <property type="term" value="P:negative regulation of mitochondrial fission"/>
    <property type="evidence" value="ECO:0007669"/>
    <property type="project" value="Ensembl"/>
</dbReference>
<dbReference type="GO" id="GO:0051897">
    <property type="term" value="P:positive regulation of phosphatidylinositol 3-kinase/protein kinase B signal transduction"/>
    <property type="evidence" value="ECO:0007669"/>
    <property type="project" value="Ensembl"/>
</dbReference>
<feature type="region of interest" description="Disordered" evidence="29">
    <location>
        <begin position="39"/>
        <end position="69"/>
    </location>
</feature>
<dbReference type="GO" id="GO:0048471">
    <property type="term" value="C:perinuclear region of cytoplasm"/>
    <property type="evidence" value="ECO:0007669"/>
    <property type="project" value="Ensembl"/>
</dbReference>
<dbReference type="PROSITE" id="PS50011">
    <property type="entry name" value="PROTEIN_KINASE_DOM"/>
    <property type="match status" value="1"/>
</dbReference>
<keyword evidence="22" id="KW-0472">Membrane</keyword>
<dbReference type="GO" id="GO:0072656">
    <property type="term" value="P:maintenance of protein location in mitochondrion"/>
    <property type="evidence" value="ECO:0007669"/>
    <property type="project" value="Ensembl"/>
</dbReference>
<evidence type="ECO:0000256" key="16">
    <source>
        <dbReference type="ARBA" id="ARBA00022840"/>
    </source>
</evidence>
<evidence type="ECO:0000256" key="17">
    <source>
        <dbReference type="ARBA" id="ARBA00022842"/>
    </source>
</evidence>
<evidence type="ECO:0000256" key="12">
    <source>
        <dbReference type="ARBA" id="ARBA00022741"/>
    </source>
</evidence>
<dbReference type="GO" id="GO:0002082">
    <property type="term" value="P:regulation of oxidative phosphorylation"/>
    <property type="evidence" value="ECO:0007669"/>
    <property type="project" value="Ensembl"/>
</dbReference>
<dbReference type="GO" id="GO:0030424">
    <property type="term" value="C:axon"/>
    <property type="evidence" value="ECO:0007669"/>
    <property type="project" value="Ensembl"/>
</dbReference>
<keyword evidence="17" id="KW-0460">Magnesium</keyword>
<dbReference type="PROSITE" id="PS00108">
    <property type="entry name" value="PROTEIN_KINASE_ST"/>
    <property type="match status" value="1"/>
</dbReference>
<comment type="similarity">
    <text evidence="23">Belongs to the protein kinase superfamily.</text>
</comment>
<dbReference type="GO" id="GO:0016567">
    <property type="term" value="P:protein ubiquitination"/>
    <property type="evidence" value="ECO:0007669"/>
    <property type="project" value="Ensembl"/>
</dbReference>
<dbReference type="GO" id="GO:1900407">
    <property type="term" value="P:regulation of cellular response to oxidative stress"/>
    <property type="evidence" value="ECO:0007669"/>
    <property type="project" value="Ensembl"/>
</dbReference>
<evidence type="ECO:0000256" key="19">
    <source>
        <dbReference type="ARBA" id="ARBA00022989"/>
    </source>
</evidence>
<evidence type="ECO:0000256" key="8">
    <source>
        <dbReference type="ARBA" id="ARBA00022553"/>
    </source>
</evidence>
<dbReference type="GO" id="GO:0005758">
    <property type="term" value="C:mitochondrial intermembrane space"/>
    <property type="evidence" value="ECO:0007669"/>
    <property type="project" value="Ensembl"/>
</dbReference>
<dbReference type="AlphaFoldDB" id="A0A8D0BL78"/>
<dbReference type="GO" id="GO:0044877">
    <property type="term" value="F:protein-containing complex binding"/>
    <property type="evidence" value="ECO:0007669"/>
    <property type="project" value="Ensembl"/>
</dbReference>
<evidence type="ECO:0000256" key="5">
    <source>
        <dbReference type="ARBA" id="ARBA00012513"/>
    </source>
</evidence>
<comment type="cofactor">
    <cofactor evidence="1">
        <name>Mg(2+)</name>
        <dbReference type="ChEBI" id="CHEBI:18420"/>
    </cofactor>
</comment>
<reference evidence="31" key="2">
    <citation type="submission" date="2025-09" db="UniProtKB">
        <authorList>
            <consortium name="Ensembl"/>
        </authorList>
    </citation>
    <scope>IDENTIFICATION</scope>
</reference>
<evidence type="ECO:0000256" key="25">
    <source>
        <dbReference type="ARBA" id="ARBA00048679"/>
    </source>
</evidence>
<keyword evidence="16" id="KW-0067">ATP-binding</keyword>
<dbReference type="GO" id="GO:0000423">
    <property type="term" value="P:mitophagy"/>
    <property type="evidence" value="ECO:0007669"/>
    <property type="project" value="Ensembl"/>
</dbReference>
<keyword evidence="32" id="KW-1185">Reference proteome</keyword>
<dbReference type="GO" id="GO:0097449">
    <property type="term" value="C:astrocyte projection"/>
    <property type="evidence" value="ECO:0007669"/>
    <property type="project" value="Ensembl"/>
</dbReference>
<feature type="domain" description="Protein kinase" evidence="30">
    <location>
        <begin position="215"/>
        <end position="573"/>
    </location>
</feature>
<dbReference type="InterPro" id="IPR008271">
    <property type="entry name" value="Ser/Thr_kinase_AS"/>
</dbReference>
<feature type="region of interest" description="Disordered" evidence="29">
    <location>
        <begin position="1"/>
        <end position="22"/>
    </location>
</feature>
<keyword evidence="9" id="KW-0808">Transferase</keyword>
<dbReference type="GO" id="GO:0005856">
    <property type="term" value="C:cytoskeleton"/>
    <property type="evidence" value="ECO:0007669"/>
    <property type="project" value="Ensembl"/>
</dbReference>
<dbReference type="GO" id="GO:1903384">
    <property type="term" value="P:negative regulation of hydrogen peroxide-induced neuron intrinsic apoptotic signaling pathway"/>
    <property type="evidence" value="ECO:0007669"/>
    <property type="project" value="Ensembl"/>
</dbReference>
<sequence length="644" mass="69887">MPVRSRNPFTGGGGSLGGARRPCKQGTLCPCSGNLSLFRPPPPPPPPRRAAPPPARPRPVPAPPAKRHSPAVGIMALRQALGRGVRLGRDALWRWLGGGGRAAPAPVPPGGLLLRRPPAPPARAGFLREAAARLGLSGGPPSPRLLLLRYRVPPAGRGLRLALGLGLALLEPALAERKQADEACRDIQTIFVQRNKPPKYQLGFLRQQGFRLEEYCIGQPIGKGCSAAVYEAAFPFAPSPKADVQLEAEDLNRHNHLDTQAGEEVHQASDWKDGYPLAIKMMWNISAGSSSEGILSTMSQELVPASRSALSGEFGAVTSSRRLLFGKKRLKGHPNIIQVVRAFTSRVPLLPGATVDYPDVLPSTLNPSGIGHSRTLFLVMKNYPCTLRQYLCERIPAPHLGTVMILQLLEGVDHLVHHGVAHRDLKTDNILVEFDSTGCPILVISDFGCCLADEKIGLRLPFTSWYVDRGGNGCLMAPEVVTASPGPRVVIDYTKADAWAVGAMAYEIFGAQNPFYSKEGTALESRSYKEEELPPLPEVAPLAVKKVIGLLLRRDPEQRLSARVAANILHLSLWGENILSRKELRPAKVVGWLLHQSAATLLMGRLGDGDRVETTLKRCFLANLEYEELLQAAALLRSWTRALL</sequence>
<dbReference type="GO" id="GO:1903852">
    <property type="term" value="P:positive regulation of cristae formation"/>
    <property type="evidence" value="ECO:0007669"/>
    <property type="project" value="Ensembl"/>
</dbReference>
<evidence type="ECO:0000256" key="26">
    <source>
        <dbReference type="ARBA" id="ARBA00062732"/>
    </source>
</evidence>
<dbReference type="OMA" id="TCCSLRN"/>
<evidence type="ECO:0000256" key="4">
    <source>
        <dbReference type="ARBA" id="ARBA00004572"/>
    </source>
</evidence>
<dbReference type="GO" id="GO:0044297">
    <property type="term" value="C:cell body"/>
    <property type="evidence" value="ECO:0007669"/>
    <property type="project" value="Ensembl"/>
</dbReference>
<dbReference type="GO" id="GO:0005783">
    <property type="term" value="C:endoplasmic reticulum"/>
    <property type="evidence" value="ECO:0007669"/>
    <property type="project" value="Ensembl"/>
</dbReference>
<dbReference type="GO" id="GO:0043254">
    <property type="term" value="P:regulation of protein-containing complex assembly"/>
    <property type="evidence" value="ECO:0007669"/>
    <property type="project" value="Ensembl"/>
</dbReference>
<evidence type="ECO:0000256" key="7">
    <source>
        <dbReference type="ARBA" id="ARBA00022527"/>
    </source>
</evidence>
<dbReference type="GO" id="GO:0005743">
    <property type="term" value="C:mitochondrial inner membrane"/>
    <property type="evidence" value="ECO:0007669"/>
    <property type="project" value="UniProtKB-SubCell"/>
</dbReference>
<dbReference type="GO" id="GO:0031625">
    <property type="term" value="F:ubiquitin protein ligase binding"/>
    <property type="evidence" value="ECO:0007669"/>
    <property type="project" value="Ensembl"/>
</dbReference>
<dbReference type="GO" id="GO:0038203">
    <property type="term" value="P:TORC2 signaling"/>
    <property type="evidence" value="ECO:0007669"/>
    <property type="project" value="Ensembl"/>
</dbReference>
<dbReference type="SUPFAM" id="SSF56112">
    <property type="entry name" value="Protein kinase-like (PK-like)"/>
    <property type="match status" value="1"/>
</dbReference>
<dbReference type="GO" id="GO:0000785">
    <property type="term" value="C:chromatin"/>
    <property type="evidence" value="ECO:0007669"/>
    <property type="project" value="Ensembl"/>
</dbReference>
<evidence type="ECO:0000256" key="10">
    <source>
        <dbReference type="ARBA" id="ARBA00022692"/>
    </source>
</evidence>
<evidence type="ECO:0000256" key="1">
    <source>
        <dbReference type="ARBA" id="ARBA00001946"/>
    </source>
</evidence>
<evidence type="ECO:0000256" key="27">
    <source>
        <dbReference type="ARBA" id="ARBA00071830"/>
    </source>
</evidence>
<dbReference type="GO" id="GO:0072655">
    <property type="term" value="P:establishment of protein localization to mitochondrion"/>
    <property type="evidence" value="ECO:0007669"/>
    <property type="project" value="Ensembl"/>
</dbReference>
<keyword evidence="8" id="KW-0597">Phosphoprotein</keyword>
<keyword evidence="19" id="KW-1133">Transmembrane helix</keyword>
<dbReference type="PANTHER" id="PTHR22972:SF7">
    <property type="entry name" value="SERINE_THREONINE-PROTEIN KINASE PINK1, MITOCHONDRIAL"/>
    <property type="match status" value="1"/>
</dbReference>
<dbReference type="GO" id="GO:0005829">
    <property type="term" value="C:cytosol"/>
    <property type="evidence" value="ECO:0007669"/>
    <property type="project" value="UniProtKB-SubCell"/>
</dbReference>
<dbReference type="InterPro" id="IPR040110">
    <property type="entry name" value="PINK1_STKc"/>
</dbReference>
<dbReference type="GO" id="GO:0002020">
    <property type="term" value="F:protease binding"/>
    <property type="evidence" value="ECO:0007669"/>
    <property type="project" value="Ensembl"/>
</dbReference>
<dbReference type="GO" id="GO:0004674">
    <property type="term" value="F:protein serine/threonine kinase activity"/>
    <property type="evidence" value="ECO:0007669"/>
    <property type="project" value="UniProtKB-KW"/>
</dbReference>
<dbReference type="Gene3D" id="1.10.510.10">
    <property type="entry name" value="Transferase(Phosphotransferase) domain 1"/>
    <property type="match status" value="1"/>
</dbReference>
<dbReference type="GO" id="GO:0099074">
    <property type="term" value="P:mitochondrion to lysosome vesicle-mediated transport"/>
    <property type="evidence" value="ECO:0007669"/>
    <property type="project" value="Ensembl"/>
</dbReference>
<comment type="subunit">
    <text evidence="26">Upon mitochondrial depolarization, it forms a supercomplex with TOM and TIM23 complexes. PINK1-TOM-TIM23 supercomplex formation requires PINK1 interaction with TOMM20 and TOMM70 and is critical for PINK1 stabilization at the outer mitochondrial membrane, kinase activation and downstream mitophagy. Upon mitochondrial depolarization, interacts with TIMM23; the interaction is required for PINK1 accumulation at the outer mitochondrial membrane, kinase activation by autophosphorylation and PRKN recruitement to mitochondria. Interacts with PRKN. Interacts with FBXO7. Forms a complex with PRKN and PARK7. Interacts with NENF.</text>
</comment>
<keyword evidence="10" id="KW-0812">Transmembrane</keyword>
<comment type="catalytic activity">
    <reaction evidence="25">
        <text>L-seryl-[protein] + ATP = O-phospho-L-seryl-[protein] + ADP + H(+)</text>
        <dbReference type="Rhea" id="RHEA:17989"/>
        <dbReference type="Rhea" id="RHEA-COMP:9863"/>
        <dbReference type="Rhea" id="RHEA-COMP:11604"/>
        <dbReference type="ChEBI" id="CHEBI:15378"/>
        <dbReference type="ChEBI" id="CHEBI:29999"/>
        <dbReference type="ChEBI" id="CHEBI:30616"/>
        <dbReference type="ChEBI" id="CHEBI:83421"/>
        <dbReference type="ChEBI" id="CHEBI:456216"/>
        <dbReference type="EC" id="2.7.11.1"/>
    </reaction>
</comment>
<dbReference type="GO" id="GO:0090200">
    <property type="term" value="P:positive regulation of release of cytochrome c from mitochondria"/>
    <property type="evidence" value="ECO:0007669"/>
    <property type="project" value="Ensembl"/>
</dbReference>
<dbReference type="InterPro" id="IPR051511">
    <property type="entry name" value="MitoQC_Scaffold_Kinases"/>
</dbReference>
<keyword evidence="13" id="KW-0418">Kinase</keyword>
<evidence type="ECO:0000256" key="9">
    <source>
        <dbReference type="ARBA" id="ARBA00022679"/>
    </source>
</evidence>
<evidence type="ECO:0000256" key="29">
    <source>
        <dbReference type="SAM" id="MobiDB-lite"/>
    </source>
</evidence>
<evidence type="ECO:0000256" key="18">
    <source>
        <dbReference type="ARBA" id="ARBA00022946"/>
    </source>
</evidence>
<dbReference type="GO" id="GO:1901525">
    <property type="term" value="P:negative regulation of mitophagy"/>
    <property type="evidence" value="ECO:0007669"/>
    <property type="project" value="Ensembl"/>
</dbReference>